<feature type="compositionally biased region" description="Low complexity" evidence="1">
    <location>
        <begin position="55"/>
        <end position="74"/>
    </location>
</feature>
<evidence type="ECO:0000256" key="1">
    <source>
        <dbReference type="SAM" id="MobiDB-lite"/>
    </source>
</evidence>
<dbReference type="EMBL" id="FNXT01000869">
    <property type="protein sequence ID" value="SZX68630.1"/>
    <property type="molecule type" value="Genomic_DNA"/>
</dbReference>
<name>A0A383VUN2_TETOB</name>
<evidence type="ECO:0000313" key="3">
    <source>
        <dbReference type="Proteomes" id="UP000256970"/>
    </source>
</evidence>
<proteinExistence type="predicted"/>
<sequence>MGGFDPPDLVLPGRLLLCGVLVTLSSGPVTMTAVLSRPEWPGGLPSATSPAPLGTAACSSTPASAAAQRPAAAV</sequence>
<keyword evidence="3" id="KW-1185">Reference proteome</keyword>
<reference evidence="2 3" key="1">
    <citation type="submission" date="2016-10" db="EMBL/GenBank/DDBJ databases">
        <authorList>
            <person name="Cai Z."/>
        </authorList>
    </citation>
    <scope>NUCLEOTIDE SEQUENCE [LARGE SCALE GENOMIC DNA]</scope>
</reference>
<dbReference type="Proteomes" id="UP000256970">
    <property type="component" value="Unassembled WGS sequence"/>
</dbReference>
<dbReference type="AlphaFoldDB" id="A0A383VUN2"/>
<feature type="region of interest" description="Disordered" evidence="1">
    <location>
        <begin position="38"/>
        <end position="74"/>
    </location>
</feature>
<protein>
    <submittedName>
        <fullName evidence="2">Uncharacterized protein</fullName>
    </submittedName>
</protein>
<organism evidence="2 3">
    <name type="scientific">Tetradesmus obliquus</name>
    <name type="common">Green alga</name>
    <name type="synonym">Acutodesmus obliquus</name>
    <dbReference type="NCBI Taxonomy" id="3088"/>
    <lineage>
        <taxon>Eukaryota</taxon>
        <taxon>Viridiplantae</taxon>
        <taxon>Chlorophyta</taxon>
        <taxon>core chlorophytes</taxon>
        <taxon>Chlorophyceae</taxon>
        <taxon>CS clade</taxon>
        <taxon>Sphaeropleales</taxon>
        <taxon>Scenedesmaceae</taxon>
        <taxon>Tetradesmus</taxon>
    </lineage>
</organism>
<accession>A0A383VUN2</accession>
<evidence type="ECO:0000313" key="2">
    <source>
        <dbReference type="EMBL" id="SZX68630.1"/>
    </source>
</evidence>
<gene>
    <name evidence="2" type="ORF">BQ4739_LOCUS8969</name>
</gene>